<proteinExistence type="predicted"/>
<comment type="caution">
    <text evidence="2">The sequence shown here is derived from an EMBL/GenBank/DDBJ whole genome shotgun (WGS) entry which is preliminary data.</text>
</comment>
<evidence type="ECO:0000256" key="1">
    <source>
        <dbReference type="SAM" id="Phobius"/>
    </source>
</evidence>
<reference evidence="2" key="1">
    <citation type="submission" date="2022-06" db="EMBL/GenBank/DDBJ databases">
        <title>Alkalicoccobacillus porphyridii sp. nov., isolated from a marine red alga, Porphyridium purpureum and reclassification of Shouchella plakortidis and Shouchella gibsonii as Alkalicoccobacillus plakortidis comb. nov. and Alkalicoccobacillus gibsonii comb. nov.</title>
        <authorList>
            <person name="Kim K.H."/>
            <person name="Lee J.K."/>
            <person name="Han D.M."/>
            <person name="Baek J.H."/>
            <person name="Jeon C.O."/>
        </authorList>
    </citation>
    <scope>NUCLEOTIDE SEQUENCE</scope>
    <source>
        <strain evidence="2">DSM 19153</strain>
    </source>
</reference>
<evidence type="ECO:0000313" key="3">
    <source>
        <dbReference type="Proteomes" id="UP001203665"/>
    </source>
</evidence>
<name>A0ABT0XE49_9BACI</name>
<feature type="transmembrane region" description="Helical" evidence="1">
    <location>
        <begin position="39"/>
        <end position="58"/>
    </location>
</feature>
<protein>
    <submittedName>
        <fullName evidence="2">AzlD domain-containing protein</fullName>
    </submittedName>
</protein>
<accession>A0ABT0XE49</accession>
<dbReference type="InterPro" id="IPR008407">
    <property type="entry name" value="Brnchd-chn_aa_trnsp_AzlD"/>
</dbReference>
<sequence length="106" mass="11966">MSAYFFWILVGCALVTFIPRILPFILVRQVELPKPFLKWLTYIPVCILTALVMDELLLESEFGTIEINVTALLASIPTIVVAFWTKSLSFTVITGVVTMALLRLFI</sequence>
<keyword evidence="1" id="KW-1133">Transmembrane helix</keyword>
<feature type="transmembrane region" description="Helical" evidence="1">
    <location>
        <begin position="6"/>
        <end position="27"/>
    </location>
</feature>
<gene>
    <name evidence="2" type="ORF">NDM98_00620</name>
</gene>
<evidence type="ECO:0000313" key="2">
    <source>
        <dbReference type="EMBL" id="MCM2674167.1"/>
    </source>
</evidence>
<keyword evidence="1" id="KW-0812">Transmembrane</keyword>
<keyword evidence="3" id="KW-1185">Reference proteome</keyword>
<dbReference type="Pfam" id="PF05437">
    <property type="entry name" value="AzlD"/>
    <property type="match status" value="1"/>
</dbReference>
<dbReference type="EMBL" id="JAMQJY010000001">
    <property type="protein sequence ID" value="MCM2674167.1"/>
    <property type="molecule type" value="Genomic_DNA"/>
</dbReference>
<dbReference type="RefSeq" id="WP_251603257.1">
    <property type="nucleotide sequence ID" value="NZ_JAMQJY010000001.1"/>
</dbReference>
<keyword evidence="1" id="KW-0472">Membrane</keyword>
<organism evidence="2 3">
    <name type="scientific">Alkalicoccobacillus plakortidis</name>
    <dbReference type="NCBI Taxonomy" id="444060"/>
    <lineage>
        <taxon>Bacteria</taxon>
        <taxon>Bacillati</taxon>
        <taxon>Bacillota</taxon>
        <taxon>Bacilli</taxon>
        <taxon>Bacillales</taxon>
        <taxon>Bacillaceae</taxon>
        <taxon>Alkalicoccobacillus</taxon>
    </lineage>
</organism>
<dbReference type="Proteomes" id="UP001203665">
    <property type="component" value="Unassembled WGS sequence"/>
</dbReference>